<reference evidence="2" key="1">
    <citation type="journal article" date="2006" name="Science">
        <title>Phytophthora genome sequences uncover evolutionary origins and mechanisms of pathogenesis.</title>
        <authorList>
            <person name="Tyler B.M."/>
            <person name="Tripathy S."/>
            <person name="Zhang X."/>
            <person name="Dehal P."/>
            <person name="Jiang R.H."/>
            <person name="Aerts A."/>
            <person name="Arredondo F.D."/>
            <person name="Baxter L."/>
            <person name="Bensasson D."/>
            <person name="Beynon J.L."/>
            <person name="Chapman J."/>
            <person name="Damasceno C.M."/>
            <person name="Dorrance A.E."/>
            <person name="Dou D."/>
            <person name="Dickerman A.W."/>
            <person name="Dubchak I.L."/>
            <person name="Garbelotto M."/>
            <person name="Gijzen M."/>
            <person name="Gordon S.G."/>
            <person name="Govers F."/>
            <person name="Grunwald N.J."/>
            <person name="Huang W."/>
            <person name="Ivors K.L."/>
            <person name="Jones R.W."/>
            <person name="Kamoun S."/>
            <person name="Krampis K."/>
            <person name="Lamour K.H."/>
            <person name="Lee M.K."/>
            <person name="McDonald W.H."/>
            <person name="Medina M."/>
            <person name="Meijer H.J."/>
            <person name="Nordberg E.K."/>
            <person name="Maclean D.J."/>
            <person name="Ospina-Giraldo M.D."/>
            <person name="Morris P.F."/>
            <person name="Phuntumart V."/>
            <person name="Putnam N.H."/>
            <person name="Rash S."/>
            <person name="Rose J.K."/>
            <person name="Sakihama Y."/>
            <person name="Salamov A.A."/>
            <person name="Savidor A."/>
            <person name="Scheuring C.F."/>
            <person name="Smith B.M."/>
            <person name="Sobral B.W."/>
            <person name="Terry A."/>
            <person name="Torto-Alalibo T.A."/>
            <person name="Win J."/>
            <person name="Xu Z."/>
            <person name="Zhang H."/>
            <person name="Grigoriev I.V."/>
            <person name="Rokhsar D.S."/>
            <person name="Boore J.L."/>
        </authorList>
    </citation>
    <scope>NUCLEOTIDE SEQUENCE [LARGE SCALE GENOMIC DNA]</scope>
    <source>
        <strain evidence="2">Pr102</strain>
    </source>
</reference>
<reference evidence="1" key="2">
    <citation type="submission" date="2015-06" db="UniProtKB">
        <authorList>
            <consortium name="EnsemblProtists"/>
        </authorList>
    </citation>
    <scope>IDENTIFICATION</scope>
    <source>
        <strain evidence="1">Pr102</strain>
    </source>
</reference>
<dbReference type="EnsemblProtists" id="Phyra79905">
    <property type="protein sequence ID" value="Phyra79905"/>
    <property type="gene ID" value="Phyra79905"/>
</dbReference>
<protein>
    <recommendedName>
        <fullName evidence="3">PWWP domain-containing protein</fullName>
    </recommendedName>
</protein>
<dbReference type="HOGENOM" id="CLU_2008425_0_0_1"/>
<dbReference type="VEuPathDB" id="FungiDB:KRP22_1246"/>
<dbReference type="Gene3D" id="2.30.30.140">
    <property type="match status" value="1"/>
</dbReference>
<proteinExistence type="predicted"/>
<dbReference type="InParanoid" id="H3GSE1"/>
<dbReference type="CDD" id="cd20104">
    <property type="entry name" value="MBT_PHF20L1-like"/>
    <property type="match status" value="1"/>
</dbReference>
<dbReference type="eggNOG" id="ENOG502RRZ8">
    <property type="taxonomic scope" value="Eukaryota"/>
</dbReference>
<keyword evidence="2" id="KW-1185">Reference proteome</keyword>
<dbReference type="STRING" id="164328.H3GSE1"/>
<dbReference type="Proteomes" id="UP000005238">
    <property type="component" value="Unassembled WGS sequence"/>
</dbReference>
<dbReference type="AlphaFoldDB" id="H3GSE1"/>
<sequence length="137" mass="15733">MSAECAPELHEGDWLDVVDGDGIWNVAQVLRLPTADSVEVMYDCWGDVYNEELPRDSARIAPFHTHTWAVKCWAKLDTWPWWPALLTVRAPGSDRGSQNLRLEERLLVDFLDSTEFTERCRLCCIFLFVFGVLGDEE</sequence>
<dbReference type="CDD" id="cd05162">
    <property type="entry name" value="PWWP"/>
    <property type="match status" value="1"/>
</dbReference>
<dbReference type="SUPFAM" id="SSF63748">
    <property type="entry name" value="Tudor/PWWP/MBT"/>
    <property type="match status" value="1"/>
</dbReference>
<name>H3GSE1_PHYRM</name>
<dbReference type="EMBL" id="DS566041">
    <property type="status" value="NOT_ANNOTATED_CDS"/>
    <property type="molecule type" value="Genomic_DNA"/>
</dbReference>
<evidence type="ECO:0000313" key="1">
    <source>
        <dbReference type="EnsemblProtists" id="Phyra79905"/>
    </source>
</evidence>
<accession>H3GSE1</accession>
<organism evidence="1 2">
    <name type="scientific">Phytophthora ramorum</name>
    <name type="common">Sudden oak death agent</name>
    <dbReference type="NCBI Taxonomy" id="164328"/>
    <lineage>
        <taxon>Eukaryota</taxon>
        <taxon>Sar</taxon>
        <taxon>Stramenopiles</taxon>
        <taxon>Oomycota</taxon>
        <taxon>Peronosporomycetes</taxon>
        <taxon>Peronosporales</taxon>
        <taxon>Peronosporaceae</taxon>
        <taxon>Phytophthora</taxon>
    </lineage>
</organism>
<evidence type="ECO:0000313" key="2">
    <source>
        <dbReference type="Proteomes" id="UP000005238"/>
    </source>
</evidence>
<evidence type="ECO:0008006" key="3">
    <source>
        <dbReference type="Google" id="ProtNLM"/>
    </source>
</evidence>
<dbReference type="VEuPathDB" id="FungiDB:KRP23_1390"/>